<reference evidence="2" key="1">
    <citation type="submission" date="2023-05" db="EMBL/GenBank/DDBJ databases">
        <title>Nepenthes gracilis genome sequencing.</title>
        <authorList>
            <person name="Fukushima K."/>
        </authorList>
    </citation>
    <scope>NUCLEOTIDE SEQUENCE</scope>
    <source>
        <strain evidence="2">SING2019-196</strain>
    </source>
</reference>
<dbReference type="InterPro" id="IPR036866">
    <property type="entry name" value="RibonucZ/Hydroxyglut_hydro"/>
</dbReference>
<protein>
    <recommendedName>
        <fullName evidence="1">Metallo-beta-lactamase domain-containing protein</fullName>
    </recommendedName>
</protein>
<organism evidence="2 3">
    <name type="scientific">Nepenthes gracilis</name>
    <name type="common">Slender pitcher plant</name>
    <dbReference type="NCBI Taxonomy" id="150966"/>
    <lineage>
        <taxon>Eukaryota</taxon>
        <taxon>Viridiplantae</taxon>
        <taxon>Streptophyta</taxon>
        <taxon>Embryophyta</taxon>
        <taxon>Tracheophyta</taxon>
        <taxon>Spermatophyta</taxon>
        <taxon>Magnoliopsida</taxon>
        <taxon>eudicotyledons</taxon>
        <taxon>Gunneridae</taxon>
        <taxon>Pentapetalae</taxon>
        <taxon>Caryophyllales</taxon>
        <taxon>Nepenthaceae</taxon>
        <taxon>Nepenthes</taxon>
    </lineage>
</organism>
<accession>A0AAD3TDZ5</accession>
<gene>
    <name evidence="2" type="ORF">Nepgr_029334</name>
</gene>
<dbReference type="InterPro" id="IPR050662">
    <property type="entry name" value="Sec-metab_biosynth-thioest"/>
</dbReference>
<evidence type="ECO:0000259" key="1">
    <source>
        <dbReference type="SMART" id="SM00849"/>
    </source>
</evidence>
<dbReference type="PANTHER" id="PTHR23131">
    <property type="entry name" value="ENDORIBONUCLEASE LACTB2"/>
    <property type="match status" value="1"/>
</dbReference>
<keyword evidence="3" id="KW-1185">Reference proteome</keyword>
<feature type="domain" description="Metallo-beta-lactamase" evidence="1">
    <location>
        <begin position="223"/>
        <end position="390"/>
    </location>
</feature>
<sequence>MSIFKLALIIKNSSNEDEILVVKQVRPPKFGVEEYDSHVDSDLWDLPSAFLNPLEVESLSDIEVVGAELGLEKVNLRKFDIRFSLNQVSEQLGLLRLGDGQWTFWKHVEEPEFGPGRPMQTVFIVGRFTFNDGFKEGACQWVTKKHCLGRLLEVKQGSERMGPLLVVGLLNDTAQSTKWDVPKNLNYQEYPPGFMILPMRSKTAKPFHTTNLVVVAPENAPNNCSSETFAASGDAIIVDPGCNSVFHGELAHITAALPRKLIVFVTHHHRDHVDGLSIIQKCNPDAILLAHENTMRRIGRGDWSLSYISISGGEEICVGGQKLSVLFAPGHTDGHLGLLHISTHTLIVGDHCVGQGSAVLDATSGGNMADYFETTQKFLELSPHVLVPMHGRVNLWPKQMLCGYLKNRRNRESAILKAIENGANTLFDLVAMVYSDVDRSSWWAASMNVKLHVEHLALQDKLPEGFSLETFKSSFGTFADTMTRSLGISLRINDSVRLEGFSLQRFKCSCWSHFAIKFLWVYLRSGIASMVAKD</sequence>
<dbReference type="FunFam" id="3.60.15.10:FF:000032">
    <property type="entry name" value="Metallo-hydrolase/oxidoreductase superfamily protein"/>
    <property type="match status" value="1"/>
</dbReference>
<dbReference type="InterPro" id="IPR036388">
    <property type="entry name" value="WH-like_DNA-bd_sf"/>
</dbReference>
<dbReference type="SUPFAM" id="SSF56281">
    <property type="entry name" value="Metallo-hydrolase/oxidoreductase"/>
    <property type="match status" value="1"/>
</dbReference>
<dbReference type="PANTHER" id="PTHR23131:SF0">
    <property type="entry name" value="ENDORIBONUCLEASE LACTB2"/>
    <property type="match status" value="1"/>
</dbReference>
<proteinExistence type="predicted"/>
<dbReference type="InterPro" id="IPR001279">
    <property type="entry name" value="Metallo-B-lactamas"/>
</dbReference>
<dbReference type="AlphaFoldDB" id="A0AAD3TDZ5"/>
<evidence type="ECO:0000313" key="2">
    <source>
        <dbReference type="EMBL" id="GMH27491.1"/>
    </source>
</evidence>
<dbReference type="Proteomes" id="UP001279734">
    <property type="component" value="Unassembled WGS sequence"/>
</dbReference>
<dbReference type="Pfam" id="PF00753">
    <property type="entry name" value="Lactamase_B"/>
    <property type="match status" value="1"/>
</dbReference>
<dbReference type="GO" id="GO:0009536">
    <property type="term" value="C:plastid"/>
    <property type="evidence" value="ECO:0007669"/>
    <property type="project" value="TreeGrafter"/>
</dbReference>
<dbReference type="InterPro" id="IPR041516">
    <property type="entry name" value="LACTB2_WH"/>
</dbReference>
<dbReference type="Pfam" id="PF17778">
    <property type="entry name" value="WHD_BLACT"/>
    <property type="match status" value="1"/>
</dbReference>
<name>A0AAD3TDZ5_NEPGR</name>
<comment type="caution">
    <text evidence="2">The sequence shown here is derived from an EMBL/GenBank/DDBJ whole genome shotgun (WGS) entry which is preliminary data.</text>
</comment>
<dbReference type="Gene3D" id="3.60.15.10">
    <property type="entry name" value="Ribonuclease Z/Hydroxyacylglutathione hydrolase-like"/>
    <property type="match status" value="1"/>
</dbReference>
<dbReference type="EMBL" id="BSYO01000033">
    <property type="protein sequence ID" value="GMH27491.1"/>
    <property type="molecule type" value="Genomic_DNA"/>
</dbReference>
<dbReference type="FunFam" id="1.10.10.10:FF:000534">
    <property type="entry name" value="Metallo-hydrolase/oxidoreductase superfamily protein"/>
    <property type="match status" value="1"/>
</dbReference>
<dbReference type="SMART" id="SM00849">
    <property type="entry name" value="Lactamase_B"/>
    <property type="match status" value="1"/>
</dbReference>
<dbReference type="Gene3D" id="1.10.10.10">
    <property type="entry name" value="Winged helix-like DNA-binding domain superfamily/Winged helix DNA-binding domain"/>
    <property type="match status" value="1"/>
</dbReference>
<evidence type="ECO:0000313" key="3">
    <source>
        <dbReference type="Proteomes" id="UP001279734"/>
    </source>
</evidence>